<dbReference type="InterPro" id="IPR052163">
    <property type="entry name" value="DGC-Regulatory_Protein"/>
</dbReference>
<feature type="domain" description="CHASE" evidence="7">
    <location>
        <begin position="105"/>
        <end position="197"/>
    </location>
</feature>
<evidence type="ECO:0000259" key="7">
    <source>
        <dbReference type="PROSITE" id="PS50839"/>
    </source>
</evidence>
<evidence type="ECO:0000313" key="9">
    <source>
        <dbReference type="EMBL" id="MBU3843161.1"/>
    </source>
</evidence>
<dbReference type="PANTHER" id="PTHR46663:SF2">
    <property type="entry name" value="GGDEF DOMAIN-CONTAINING PROTEIN"/>
    <property type="match status" value="1"/>
</dbReference>
<name>A0A9E2NZJ6_9FUSO</name>
<dbReference type="SUPFAM" id="SSF55073">
    <property type="entry name" value="Nucleotide cyclase"/>
    <property type="match status" value="1"/>
</dbReference>
<comment type="subcellular location">
    <subcellularLocation>
        <location evidence="1">Membrane</location>
    </subcellularLocation>
</comment>
<keyword evidence="5" id="KW-0175">Coiled coil</keyword>
<dbReference type="InterPro" id="IPR043128">
    <property type="entry name" value="Rev_trsase/Diguanyl_cyclase"/>
</dbReference>
<evidence type="ECO:0000256" key="1">
    <source>
        <dbReference type="ARBA" id="ARBA00004370"/>
    </source>
</evidence>
<accession>A0A9E2NZJ6</accession>
<dbReference type="PROSITE" id="PS50839">
    <property type="entry name" value="CHASE"/>
    <property type="match status" value="1"/>
</dbReference>
<evidence type="ECO:0000256" key="2">
    <source>
        <dbReference type="ARBA" id="ARBA00022692"/>
    </source>
</evidence>
<proteinExistence type="predicted"/>
<dbReference type="SMART" id="SM01079">
    <property type="entry name" value="CHASE"/>
    <property type="match status" value="1"/>
</dbReference>
<evidence type="ECO:0000256" key="5">
    <source>
        <dbReference type="SAM" id="Coils"/>
    </source>
</evidence>
<dbReference type="Pfam" id="PF00990">
    <property type="entry name" value="GGDEF"/>
    <property type="match status" value="1"/>
</dbReference>
<dbReference type="InterPro" id="IPR000160">
    <property type="entry name" value="GGDEF_dom"/>
</dbReference>
<dbReference type="GO" id="GO:0016020">
    <property type="term" value="C:membrane"/>
    <property type="evidence" value="ECO:0007669"/>
    <property type="project" value="UniProtKB-SubCell"/>
</dbReference>
<evidence type="ECO:0000313" key="10">
    <source>
        <dbReference type="Proteomes" id="UP000724657"/>
    </source>
</evidence>
<feature type="domain" description="GGDEF" evidence="8">
    <location>
        <begin position="573"/>
        <end position="707"/>
    </location>
</feature>
<dbReference type="GO" id="GO:0007165">
    <property type="term" value="P:signal transduction"/>
    <property type="evidence" value="ECO:0007669"/>
    <property type="project" value="UniProtKB-ARBA"/>
</dbReference>
<dbReference type="InterPro" id="IPR006189">
    <property type="entry name" value="CHASE_dom"/>
</dbReference>
<reference evidence="9" key="2">
    <citation type="submission" date="2021-04" db="EMBL/GenBank/DDBJ databases">
        <authorList>
            <person name="Gilroy R."/>
        </authorList>
    </citation>
    <scope>NUCLEOTIDE SEQUENCE</scope>
    <source>
        <strain evidence="9">A6-441</strain>
    </source>
</reference>
<dbReference type="Gene3D" id="3.30.70.270">
    <property type="match status" value="1"/>
</dbReference>
<protein>
    <submittedName>
        <fullName evidence="9">Sensor domain-containing diguanylate cyclase</fullName>
    </submittedName>
</protein>
<dbReference type="PANTHER" id="PTHR46663">
    <property type="entry name" value="DIGUANYLATE CYCLASE DGCT-RELATED"/>
    <property type="match status" value="1"/>
</dbReference>
<dbReference type="Pfam" id="PF03924">
    <property type="entry name" value="CHASE"/>
    <property type="match status" value="1"/>
</dbReference>
<dbReference type="GO" id="GO:0003824">
    <property type="term" value="F:catalytic activity"/>
    <property type="evidence" value="ECO:0007669"/>
    <property type="project" value="UniProtKB-ARBA"/>
</dbReference>
<dbReference type="Gene3D" id="3.30.450.20">
    <property type="entry name" value="PAS domain"/>
    <property type="match status" value="2"/>
</dbReference>
<gene>
    <name evidence="9" type="ORF">IAA47_09325</name>
</gene>
<keyword evidence="4 6" id="KW-0472">Membrane</keyword>
<comment type="caution">
    <text evidence="9">The sequence shown here is derived from an EMBL/GenBank/DDBJ whole genome shotgun (WGS) entry which is preliminary data.</text>
</comment>
<evidence type="ECO:0000256" key="3">
    <source>
        <dbReference type="ARBA" id="ARBA00022989"/>
    </source>
</evidence>
<dbReference type="AlphaFoldDB" id="A0A9E2NZJ6"/>
<dbReference type="NCBIfam" id="TIGR00254">
    <property type="entry name" value="GGDEF"/>
    <property type="match status" value="1"/>
</dbReference>
<keyword evidence="2 6" id="KW-0812">Transmembrane</keyword>
<evidence type="ECO:0000259" key="8">
    <source>
        <dbReference type="PROSITE" id="PS50887"/>
    </source>
</evidence>
<dbReference type="InterPro" id="IPR042240">
    <property type="entry name" value="CHASE_sf"/>
</dbReference>
<feature type="transmembrane region" description="Helical" evidence="6">
    <location>
        <begin position="10"/>
        <end position="27"/>
    </location>
</feature>
<evidence type="ECO:0000256" key="4">
    <source>
        <dbReference type="ARBA" id="ARBA00023136"/>
    </source>
</evidence>
<organism evidence="9 10">
    <name type="scientific">Candidatus Fusobacterium pullicola</name>
    <dbReference type="NCBI Taxonomy" id="2838601"/>
    <lineage>
        <taxon>Bacteria</taxon>
        <taxon>Fusobacteriati</taxon>
        <taxon>Fusobacteriota</taxon>
        <taxon>Fusobacteriia</taxon>
        <taxon>Fusobacteriales</taxon>
        <taxon>Fusobacteriaceae</taxon>
        <taxon>Fusobacterium</taxon>
    </lineage>
</organism>
<dbReference type="EMBL" id="JAHLFN010000081">
    <property type="protein sequence ID" value="MBU3843161.1"/>
    <property type="molecule type" value="Genomic_DNA"/>
</dbReference>
<keyword evidence="3 6" id="KW-1133">Transmembrane helix</keyword>
<feature type="transmembrane region" description="Helical" evidence="6">
    <location>
        <begin position="250"/>
        <end position="268"/>
    </location>
</feature>
<dbReference type="Proteomes" id="UP000724657">
    <property type="component" value="Unassembled WGS sequence"/>
</dbReference>
<dbReference type="SMART" id="SM00267">
    <property type="entry name" value="GGDEF"/>
    <property type="match status" value="1"/>
</dbReference>
<sequence length="707" mass="82769">MRNKFFDMKIMIIGILFTILIVIFQIYKHRITEENQIKNVGIILTNKIKVKMEVLEDVTEYLKEFTIIRKGNLSQEDFYKISKYLYSLYKDNEIMGIFYLKGGKVEYIYPLKRNVGTLGLDIFKAEDRKEDAYLAMEKKQAVVSGPYDLYQGGRGLIIRNPIFMEEEDGSDKFIGFSVVIAKFPDFIDSIDLNEVSDYNYKITTFSNGEEKLIAKSKGEMTLPRVFTVNIFNNKWKIALEPINFLGKLDGVLVVFVSLIILTLILSNLSHRYKENRMLLEELELEKELFEVALENSNMVIFTYDDETGKIIFRNKRYFIEEYSNYTEIYPEMLEGSLIIEEGKEKLIEIFSAIKGGRKSASCIVKKKNEKYRYIWEKITLLNPFVDKYGMRKIIGVVENITDSKEKELKLERERHYKNALNEGSVFYLEGNITANSILLLNVENFEENKIEYESFIKKYIKNNIYEDDQKWLEKALSIEGCKKKYFEYGSKAFTVEYRCLHEERYIWVRANIYFTATPKNDELNIVIVVRDIDEEKKREMSLINQAERDMLTGLYNRSAIKNRINDFFSHDVRSGAFFILDLDNFKSINDNYGHQYGDIVLKDTAKILVNSFREEDLVARLGGDEFVVFMKDIKSSEIAERKAKLLTTALKRVYKEQGKKIEISASIGVVVTFNSKKDFETLYLAADDLMYDIKREKKDGYKLVVNF</sequence>
<evidence type="ECO:0000256" key="6">
    <source>
        <dbReference type="SAM" id="Phobius"/>
    </source>
</evidence>
<dbReference type="PROSITE" id="PS50887">
    <property type="entry name" value="GGDEF"/>
    <property type="match status" value="1"/>
</dbReference>
<dbReference type="Gene3D" id="3.30.450.350">
    <property type="entry name" value="CHASE domain"/>
    <property type="match status" value="1"/>
</dbReference>
<dbReference type="CDD" id="cd01949">
    <property type="entry name" value="GGDEF"/>
    <property type="match status" value="1"/>
</dbReference>
<reference evidence="9" key="1">
    <citation type="journal article" date="2021" name="PeerJ">
        <title>Extensive microbial diversity within the chicken gut microbiome revealed by metagenomics and culture.</title>
        <authorList>
            <person name="Gilroy R."/>
            <person name="Ravi A."/>
            <person name="Getino M."/>
            <person name="Pursley I."/>
            <person name="Horton D.L."/>
            <person name="Alikhan N.F."/>
            <person name="Baker D."/>
            <person name="Gharbi K."/>
            <person name="Hall N."/>
            <person name="Watson M."/>
            <person name="Adriaenssens E.M."/>
            <person name="Foster-Nyarko E."/>
            <person name="Jarju S."/>
            <person name="Secka A."/>
            <person name="Antonio M."/>
            <person name="Oren A."/>
            <person name="Chaudhuri R.R."/>
            <person name="La Ragione R."/>
            <person name="Hildebrand F."/>
            <person name="Pallen M.J."/>
        </authorList>
    </citation>
    <scope>NUCLEOTIDE SEQUENCE</scope>
    <source>
        <strain evidence="9">A6-441</strain>
    </source>
</reference>
<feature type="coiled-coil region" evidence="5">
    <location>
        <begin position="265"/>
        <end position="299"/>
    </location>
</feature>
<dbReference type="InterPro" id="IPR029787">
    <property type="entry name" value="Nucleotide_cyclase"/>
</dbReference>